<name>A0A2B4S9U3_STYPI</name>
<feature type="compositionally biased region" description="Basic and acidic residues" evidence="7">
    <location>
        <begin position="447"/>
        <end position="460"/>
    </location>
</feature>
<dbReference type="GO" id="GO:0008270">
    <property type="term" value="F:zinc ion binding"/>
    <property type="evidence" value="ECO:0007669"/>
    <property type="project" value="UniProtKB-KW"/>
</dbReference>
<dbReference type="PANTHER" id="PTHR23080:SF63">
    <property type="entry name" value="TICK TRANSPOSON"/>
    <property type="match status" value="1"/>
</dbReference>
<dbReference type="Pfam" id="PF13613">
    <property type="entry name" value="HTH_Tnp_4"/>
    <property type="match status" value="1"/>
</dbReference>
<dbReference type="GO" id="GO:0003677">
    <property type="term" value="F:DNA binding"/>
    <property type="evidence" value="ECO:0007669"/>
    <property type="project" value="UniProtKB-KW"/>
</dbReference>
<keyword evidence="2" id="KW-0479">Metal-binding</keyword>
<dbReference type="InterPro" id="IPR027806">
    <property type="entry name" value="HARBI1_dom"/>
</dbReference>
<proteinExistence type="predicted"/>
<dbReference type="PROSITE" id="PS50966">
    <property type="entry name" value="ZF_SWIM"/>
    <property type="match status" value="1"/>
</dbReference>
<dbReference type="SMART" id="SM00980">
    <property type="entry name" value="THAP"/>
    <property type="match status" value="1"/>
</dbReference>
<dbReference type="Pfam" id="PF09588">
    <property type="entry name" value="YqaJ"/>
    <property type="match status" value="1"/>
</dbReference>
<dbReference type="Gene3D" id="3.90.320.10">
    <property type="match status" value="1"/>
</dbReference>
<dbReference type="EMBL" id="LSMT01000154">
    <property type="protein sequence ID" value="PFX25302.1"/>
    <property type="molecule type" value="Genomic_DNA"/>
</dbReference>
<evidence type="ECO:0000259" key="8">
    <source>
        <dbReference type="PROSITE" id="PS50966"/>
    </source>
</evidence>
<evidence type="ECO:0000256" key="7">
    <source>
        <dbReference type="SAM" id="MobiDB-lite"/>
    </source>
</evidence>
<gene>
    <name evidence="9" type="ORF">AWC38_SpisGene10086</name>
</gene>
<dbReference type="InterPro" id="IPR011335">
    <property type="entry name" value="Restrct_endonuc-II-like"/>
</dbReference>
<feature type="compositionally biased region" description="Basic residues" evidence="7">
    <location>
        <begin position="437"/>
        <end position="446"/>
    </location>
</feature>
<evidence type="ECO:0000256" key="3">
    <source>
        <dbReference type="ARBA" id="ARBA00022771"/>
    </source>
</evidence>
<dbReference type="AlphaFoldDB" id="A0A2B4S9U3"/>
<feature type="region of interest" description="Disordered" evidence="7">
    <location>
        <begin position="425"/>
        <end position="460"/>
    </location>
</feature>
<feature type="domain" description="SWIM-type" evidence="8">
    <location>
        <begin position="10"/>
        <end position="46"/>
    </location>
</feature>
<dbReference type="InterPro" id="IPR007527">
    <property type="entry name" value="Znf_SWIM"/>
</dbReference>
<dbReference type="Pfam" id="PF13359">
    <property type="entry name" value="DDE_Tnp_4"/>
    <property type="match status" value="1"/>
</dbReference>
<reference evidence="10" key="1">
    <citation type="journal article" date="2017" name="bioRxiv">
        <title>Comparative analysis of the genomes of Stylophora pistillata and Acropora digitifera provides evidence for extensive differences between species of corals.</title>
        <authorList>
            <person name="Voolstra C.R."/>
            <person name="Li Y."/>
            <person name="Liew Y.J."/>
            <person name="Baumgarten S."/>
            <person name="Zoccola D."/>
            <person name="Flot J.-F."/>
            <person name="Tambutte S."/>
            <person name="Allemand D."/>
            <person name="Aranda M."/>
        </authorList>
    </citation>
    <scope>NUCLEOTIDE SEQUENCE [LARGE SCALE GENOMIC DNA]</scope>
</reference>
<evidence type="ECO:0000256" key="1">
    <source>
        <dbReference type="ARBA" id="ARBA00001968"/>
    </source>
</evidence>
<dbReference type="InterPro" id="IPR019080">
    <property type="entry name" value="YqaJ_viral_recombinase"/>
</dbReference>
<keyword evidence="10" id="KW-1185">Reference proteome</keyword>
<evidence type="ECO:0000256" key="5">
    <source>
        <dbReference type="ARBA" id="ARBA00023125"/>
    </source>
</evidence>
<keyword evidence="5" id="KW-0238">DNA-binding</keyword>
<comment type="cofactor">
    <cofactor evidence="1">
        <name>a divalent metal cation</name>
        <dbReference type="ChEBI" id="CHEBI:60240"/>
    </cofactor>
</comment>
<evidence type="ECO:0000256" key="4">
    <source>
        <dbReference type="ARBA" id="ARBA00022833"/>
    </source>
</evidence>
<dbReference type="SUPFAM" id="SSF57716">
    <property type="entry name" value="Glucocorticoid receptor-like (DNA-binding domain)"/>
    <property type="match status" value="1"/>
</dbReference>
<dbReference type="Pfam" id="PF05485">
    <property type="entry name" value="THAP"/>
    <property type="match status" value="1"/>
</dbReference>
<dbReference type="OrthoDB" id="5984844at2759"/>
<dbReference type="SUPFAM" id="SSF52980">
    <property type="entry name" value="Restriction endonuclease-like"/>
    <property type="match status" value="1"/>
</dbReference>
<evidence type="ECO:0000313" key="10">
    <source>
        <dbReference type="Proteomes" id="UP000225706"/>
    </source>
</evidence>
<dbReference type="InterPro" id="IPR011604">
    <property type="entry name" value="PDDEXK-like_dom_sf"/>
</dbReference>
<dbReference type="GO" id="GO:0006281">
    <property type="term" value="P:DNA repair"/>
    <property type="evidence" value="ECO:0007669"/>
    <property type="project" value="UniProtKB-ARBA"/>
</dbReference>
<evidence type="ECO:0000256" key="6">
    <source>
        <dbReference type="PROSITE-ProRule" id="PRU00325"/>
    </source>
</evidence>
<dbReference type="STRING" id="50429.A0A2B4S9U3"/>
<keyword evidence="4" id="KW-0862">Zinc</keyword>
<evidence type="ECO:0000313" key="9">
    <source>
        <dbReference type="EMBL" id="PFX25302.1"/>
    </source>
</evidence>
<organism evidence="9 10">
    <name type="scientific">Stylophora pistillata</name>
    <name type="common">Smooth cauliflower coral</name>
    <dbReference type="NCBI Taxonomy" id="50429"/>
    <lineage>
        <taxon>Eukaryota</taxon>
        <taxon>Metazoa</taxon>
        <taxon>Cnidaria</taxon>
        <taxon>Anthozoa</taxon>
        <taxon>Hexacorallia</taxon>
        <taxon>Scleractinia</taxon>
        <taxon>Astrocoeniina</taxon>
        <taxon>Pocilloporidae</taxon>
        <taxon>Stylophora</taxon>
    </lineage>
</organism>
<dbReference type="PANTHER" id="PTHR23080">
    <property type="entry name" value="THAP DOMAIN PROTEIN"/>
    <property type="match status" value="1"/>
</dbReference>
<comment type="caution">
    <text evidence="9">The sequence shown here is derived from an EMBL/GenBank/DDBJ whole genome shotgun (WGS) entry which is preliminary data.</text>
</comment>
<dbReference type="Proteomes" id="UP000225706">
    <property type="component" value="Unassembled WGS sequence"/>
</dbReference>
<sequence length="754" mass="85456">MRKSEPPHILGCFITLGNKAISGKCSCVAGASGYCHHLIGLLFYMAHCKILGLVSLPDDLTSTSMTQRWSIPRERHIHSKEVQSVLVKKPKMGANYKMFIKSNLYSPPTSYSILCKSDFVGLEPLPLAADIVPTSEQRPNVPQVATRYGNVLKCSVLSYQQKLSKEYVINDFLASEFPSLPLENAGENFENNVQLCLHQDKQAAFEALSISQSVAIDIEQKTVTRSDNTLWQLLPSKRITANQAKSGVVNLYPSGLVISPKSPWLGCSPDRKVYDISATAEGLNLFGLLEVKVVQEGETDLKNVRYIDIDPLTSEKTLKKSHEYYFQVQCQLAITGIECGKTKGIGFYRIPVVVTNQGEKAEELSRERRERWIAAISRDDITSKDVLSNERVCGRHFVSGQSAKPWDKYNVDWVPTLNLGKTKYQQENHDIKEARAKRAKERRKRSLERQEREAAEKRKKIDVSGLPVRDVDFSDPKEGSSKEIDSSEDIFDHDCAFQDHTCSTLVDSSTQTQVDVSEVMTQTEEFEYLFKESYKPIDRDFFDSDEKVRFYSGLPSMDILMTVLDFVSPHIKRRTQKLSLFQEMIIVLMKLRLNMPYQDLAYRFQVSVTTISRIFSSWLPVMDQHLSPLIYWPERHQLWKTMPLCFQQAFGTKVTVVIDCFEIFIDKPTNLLARAQTFSSYKHHNTIKVLIGISPQGAISFVSEAWGGRTSDKFLTENCGILEKLLPGDMVMADRGFTITESVALKQARLVIPA</sequence>
<accession>A0A2B4S9U3</accession>
<dbReference type="InterPro" id="IPR027805">
    <property type="entry name" value="Transposase_HTH_dom"/>
</dbReference>
<keyword evidence="3 6" id="KW-0863">Zinc-finger</keyword>
<dbReference type="InterPro" id="IPR006612">
    <property type="entry name" value="THAP_Znf"/>
</dbReference>
<protein>
    <recommendedName>
        <fullName evidence="8">SWIM-type domain-containing protein</fullName>
    </recommendedName>
</protein>
<feature type="compositionally biased region" description="Basic and acidic residues" evidence="7">
    <location>
        <begin position="425"/>
        <end position="436"/>
    </location>
</feature>
<evidence type="ECO:0000256" key="2">
    <source>
        <dbReference type="ARBA" id="ARBA00022723"/>
    </source>
</evidence>